<feature type="domain" description="Staygreen protein" evidence="2">
    <location>
        <begin position="10"/>
        <end position="152"/>
    </location>
</feature>
<reference evidence="3 4" key="1">
    <citation type="submission" date="2017-11" db="EMBL/GenBank/DDBJ databases">
        <title>Bacillus camelliae sp. nov., isolated from pu'er tea.</title>
        <authorList>
            <person name="Niu L."/>
        </authorList>
    </citation>
    <scope>NUCLEOTIDE SEQUENCE [LARGE SCALE GENOMIC DNA]</scope>
    <source>
        <strain evidence="3 4">7578-1</strain>
    </source>
</reference>
<dbReference type="Pfam" id="PF12638">
    <property type="entry name" value="Staygreen"/>
    <property type="match status" value="1"/>
</dbReference>
<proteinExistence type="predicted"/>
<keyword evidence="4" id="KW-1185">Reference proteome</keyword>
<sequence length="159" mass="18143">MLIVSEWTSETFSVNIAPPATAFYPLEGRKYTFSQSEYTGNLFLSISNQFSNLTVDSNLTEILQAEWVTFMGEYALKGKISIKGSDNDRRLTQVRCMIFQKDLPKLIRALVTADQQFLKNYPLLLDAPIMIHFDTIFPEYNGSIQLGSPRQYLMNPIVT</sequence>
<keyword evidence="1" id="KW-0809">Transit peptide</keyword>
<organism evidence="3 4">
    <name type="scientific">Heyndrickxia camelliae</name>
    <dbReference type="NCBI Taxonomy" id="1707093"/>
    <lineage>
        <taxon>Bacteria</taxon>
        <taxon>Bacillati</taxon>
        <taxon>Bacillota</taxon>
        <taxon>Bacilli</taxon>
        <taxon>Bacillales</taxon>
        <taxon>Bacillaceae</taxon>
        <taxon>Heyndrickxia</taxon>
    </lineage>
</organism>
<dbReference type="PANTHER" id="PTHR31750:SF4">
    <property type="entry name" value="LP06106P"/>
    <property type="match status" value="1"/>
</dbReference>
<dbReference type="OrthoDB" id="1684395at2"/>
<evidence type="ECO:0000259" key="2">
    <source>
        <dbReference type="Pfam" id="PF12638"/>
    </source>
</evidence>
<evidence type="ECO:0000313" key="3">
    <source>
        <dbReference type="EMBL" id="PKR85622.1"/>
    </source>
</evidence>
<dbReference type="Proteomes" id="UP000233440">
    <property type="component" value="Unassembled WGS sequence"/>
</dbReference>
<protein>
    <recommendedName>
        <fullName evidence="2">Staygreen protein domain-containing protein</fullName>
    </recommendedName>
</protein>
<evidence type="ECO:0000256" key="1">
    <source>
        <dbReference type="ARBA" id="ARBA00022946"/>
    </source>
</evidence>
<dbReference type="AlphaFoldDB" id="A0A2N3LLT9"/>
<dbReference type="EMBL" id="PIQO01000004">
    <property type="protein sequence ID" value="PKR85622.1"/>
    <property type="molecule type" value="Genomic_DNA"/>
</dbReference>
<dbReference type="InterPro" id="IPR024438">
    <property type="entry name" value="Staygreen"/>
</dbReference>
<name>A0A2N3LLT9_9BACI</name>
<evidence type="ECO:0000313" key="4">
    <source>
        <dbReference type="Proteomes" id="UP000233440"/>
    </source>
</evidence>
<accession>A0A2N3LLT9</accession>
<gene>
    <name evidence="3" type="ORF">CWO92_07890</name>
</gene>
<comment type="caution">
    <text evidence="3">The sequence shown here is derived from an EMBL/GenBank/DDBJ whole genome shotgun (WGS) entry which is preliminary data.</text>
</comment>
<dbReference type="PANTHER" id="PTHR31750">
    <property type="entry name" value="PROTEIN STAY-GREEN 1, CHLOROPLASTIC-RELATED"/>
    <property type="match status" value="1"/>
</dbReference>